<accession>A0A974P2Z4</accession>
<protein>
    <submittedName>
        <fullName evidence="1">Uncharacterized protein</fullName>
    </submittedName>
</protein>
<gene>
    <name evidence="1" type="ORF">JKL49_00910</name>
</gene>
<organism evidence="1">
    <name type="scientific">Phenylobacterium glaciei</name>
    <dbReference type="NCBI Taxonomy" id="2803784"/>
    <lineage>
        <taxon>Bacteria</taxon>
        <taxon>Pseudomonadati</taxon>
        <taxon>Pseudomonadota</taxon>
        <taxon>Alphaproteobacteria</taxon>
        <taxon>Caulobacterales</taxon>
        <taxon>Caulobacteraceae</taxon>
        <taxon>Phenylobacterium</taxon>
    </lineage>
</organism>
<dbReference type="EMBL" id="CP068570">
    <property type="protein sequence ID" value="QQZ50321.1"/>
    <property type="molecule type" value="Genomic_DNA"/>
</dbReference>
<sequence length="120" mass="12433">MPLDTNAAGIQVNSLVTPQTPLALTAVVTTANTNYTDTPTNAVQFLQSDAATGIPARGARLTKVTALARATTTATELQLFVGNAAGTVKRFIKSALMPAYTVAQTTKQTEADFGFSDASP</sequence>
<evidence type="ECO:0000313" key="1">
    <source>
        <dbReference type="EMBL" id="QQZ50321.1"/>
    </source>
</evidence>
<reference evidence="1" key="1">
    <citation type="submission" date="2021-01" db="EMBL/GenBank/DDBJ databases">
        <title>Genome sequence of Phenylobacterium sp. 20VBR1 isolated from a valley glaceir, Ny-Alesund, Svalbard.</title>
        <authorList>
            <person name="Thomas F.A."/>
            <person name="Krishnan K.P."/>
            <person name="Sinha R.K."/>
        </authorList>
    </citation>
    <scope>NUCLEOTIDE SEQUENCE</scope>
    <source>
        <strain evidence="1">20VBR1</strain>
    </source>
</reference>
<name>A0A974P2Z4_9CAUL</name>
<proteinExistence type="predicted"/>
<dbReference type="AlphaFoldDB" id="A0A974P2Z4"/>